<evidence type="ECO:0000256" key="1">
    <source>
        <dbReference type="SAM" id="SignalP"/>
    </source>
</evidence>
<dbReference type="EMBL" id="OBQD01000001">
    <property type="protein sequence ID" value="SOC34767.1"/>
    <property type="molecule type" value="Genomic_DNA"/>
</dbReference>
<keyword evidence="1" id="KW-0732">Signal</keyword>
<evidence type="ECO:0000313" key="2">
    <source>
        <dbReference type="EMBL" id="SOC34767.1"/>
    </source>
</evidence>
<protein>
    <submittedName>
        <fullName evidence="2">Uncharacterized protein</fullName>
    </submittedName>
</protein>
<feature type="signal peptide" evidence="1">
    <location>
        <begin position="1"/>
        <end position="23"/>
    </location>
</feature>
<accession>A0A285TZ91</accession>
<keyword evidence="3" id="KW-1185">Reference proteome</keyword>
<dbReference type="AlphaFoldDB" id="A0A285TZ91"/>
<gene>
    <name evidence="2" type="ORF">SAMN05892877_1012</name>
</gene>
<feature type="chain" id="PRO_5012696202" evidence="1">
    <location>
        <begin position="24"/>
        <end position="351"/>
    </location>
</feature>
<name>A0A285TZ91_9HYPH</name>
<sequence>MKLVRCLLLSAATGLSLPQGAFAAGMVSTYTDTPSCPVVSEGEDAFIRECRGPGSVRVVLQYVDGLFGLFYLPVHADLQLEREDMMEVAASARHPYGAKHEWRLRAGDRQPCAAIIRAYTVKGERLVVTDLSSGALLGRVKTNNQARALADKACASASSAAYAANEAQPQQDAVPASTDRAIVSSETAKNPPTDVIPVKAGETVAEAARRGRDRFQAIYVPSGISGAVEEILRCHAALKGQPSQAALAYCAALDIVAANVDSLMMRQFPDLAQPLLSGTRPDERIAAGVALLGLDKAESEAFDREIAAALGVKPATATEPSAVKPAAVLSNVEPDTPAAEPAPKSVFSFSQ</sequence>
<reference evidence="2 3" key="1">
    <citation type="submission" date="2017-08" db="EMBL/GenBank/DDBJ databases">
        <authorList>
            <person name="de Groot N.N."/>
        </authorList>
    </citation>
    <scope>NUCLEOTIDE SEQUENCE [LARGE SCALE GENOMIC DNA]</scope>
    <source>
        <strain evidence="2 3">JC85</strain>
    </source>
</reference>
<proteinExistence type="predicted"/>
<organism evidence="2 3">
    <name type="scientific">Rhizobium subbaraonis</name>
    <dbReference type="NCBI Taxonomy" id="908946"/>
    <lineage>
        <taxon>Bacteria</taxon>
        <taxon>Pseudomonadati</taxon>
        <taxon>Pseudomonadota</taxon>
        <taxon>Alphaproteobacteria</taxon>
        <taxon>Hyphomicrobiales</taxon>
        <taxon>Rhizobiaceae</taxon>
        <taxon>Rhizobium/Agrobacterium group</taxon>
        <taxon>Rhizobium</taxon>
    </lineage>
</organism>
<dbReference type="Proteomes" id="UP000219167">
    <property type="component" value="Unassembled WGS sequence"/>
</dbReference>
<evidence type="ECO:0000313" key="3">
    <source>
        <dbReference type="Proteomes" id="UP000219167"/>
    </source>
</evidence>